<dbReference type="EMBL" id="SRLO01000066">
    <property type="protein sequence ID" value="TNN79276.1"/>
    <property type="molecule type" value="Genomic_DNA"/>
</dbReference>
<gene>
    <name evidence="1" type="ORF">EYF80_010521</name>
</gene>
<accession>A0A4Z2IN19</accession>
<dbReference type="Proteomes" id="UP000314294">
    <property type="component" value="Unassembled WGS sequence"/>
</dbReference>
<organism evidence="1 2">
    <name type="scientific">Liparis tanakae</name>
    <name type="common">Tanaka's snailfish</name>
    <dbReference type="NCBI Taxonomy" id="230148"/>
    <lineage>
        <taxon>Eukaryota</taxon>
        <taxon>Metazoa</taxon>
        <taxon>Chordata</taxon>
        <taxon>Craniata</taxon>
        <taxon>Vertebrata</taxon>
        <taxon>Euteleostomi</taxon>
        <taxon>Actinopterygii</taxon>
        <taxon>Neopterygii</taxon>
        <taxon>Teleostei</taxon>
        <taxon>Neoteleostei</taxon>
        <taxon>Acanthomorphata</taxon>
        <taxon>Eupercaria</taxon>
        <taxon>Perciformes</taxon>
        <taxon>Cottioidei</taxon>
        <taxon>Cottales</taxon>
        <taxon>Liparidae</taxon>
        <taxon>Liparis</taxon>
    </lineage>
</organism>
<dbReference type="AlphaFoldDB" id="A0A4Z2IN19"/>
<proteinExistence type="predicted"/>
<name>A0A4Z2IN19_9TELE</name>
<keyword evidence="2" id="KW-1185">Reference proteome</keyword>
<comment type="caution">
    <text evidence="1">The sequence shown here is derived from an EMBL/GenBank/DDBJ whole genome shotgun (WGS) entry which is preliminary data.</text>
</comment>
<evidence type="ECO:0000313" key="2">
    <source>
        <dbReference type="Proteomes" id="UP000314294"/>
    </source>
</evidence>
<protein>
    <submittedName>
        <fullName evidence="1">Uncharacterized protein</fullName>
    </submittedName>
</protein>
<sequence length="120" mass="12852">MHSTTLQSSSDLIPERGFCSRQPLGFGSLSRLSSWSAVSSATLALINPPDTLSSTKGQTERISDKLVITVEWPRSPIFPWGVGVNIVARNTTPSPSGPSIMTSSSSVLVSEFLVNLQDFV</sequence>
<reference evidence="1 2" key="1">
    <citation type="submission" date="2019-03" db="EMBL/GenBank/DDBJ databases">
        <title>First draft genome of Liparis tanakae, snailfish: a comprehensive survey of snailfish specific genes.</title>
        <authorList>
            <person name="Kim W."/>
            <person name="Song I."/>
            <person name="Jeong J.-H."/>
            <person name="Kim D."/>
            <person name="Kim S."/>
            <person name="Ryu S."/>
            <person name="Song J.Y."/>
            <person name="Lee S.K."/>
        </authorList>
    </citation>
    <scope>NUCLEOTIDE SEQUENCE [LARGE SCALE GENOMIC DNA]</scope>
    <source>
        <tissue evidence="1">Muscle</tissue>
    </source>
</reference>
<evidence type="ECO:0000313" key="1">
    <source>
        <dbReference type="EMBL" id="TNN79276.1"/>
    </source>
</evidence>